<organism evidence="3">
    <name type="scientific">Leptosphaeria maculans (strain JN3 / isolate v23.1.3 / race Av1-4-5-6-7-8)</name>
    <name type="common">Blackleg fungus</name>
    <name type="synonym">Phoma lingam</name>
    <dbReference type="NCBI Taxonomy" id="985895"/>
    <lineage>
        <taxon>Eukaryota</taxon>
        <taxon>Fungi</taxon>
        <taxon>Dikarya</taxon>
        <taxon>Ascomycota</taxon>
        <taxon>Pezizomycotina</taxon>
        <taxon>Dothideomycetes</taxon>
        <taxon>Pleosporomycetidae</taxon>
        <taxon>Pleosporales</taxon>
        <taxon>Pleosporineae</taxon>
        <taxon>Leptosphaeriaceae</taxon>
        <taxon>Plenodomus</taxon>
        <taxon>Plenodomus lingam/Leptosphaeria maculans species complex</taxon>
    </lineage>
</organism>
<reference evidence="3" key="1">
    <citation type="journal article" date="2011" name="Nat. Commun.">
        <title>Effector diversification within compartments of the Leptosphaeria maculans genome affected by Repeat-Induced Point mutations.</title>
        <authorList>
            <person name="Rouxel T."/>
            <person name="Grandaubert J."/>
            <person name="Hane J.K."/>
            <person name="Hoede C."/>
            <person name="van de Wouw A.P."/>
            <person name="Couloux A."/>
            <person name="Dominguez V."/>
            <person name="Anthouard V."/>
            <person name="Bally P."/>
            <person name="Bourras S."/>
            <person name="Cozijnsen A.J."/>
            <person name="Ciuffetti L.M."/>
            <person name="Degrave A."/>
            <person name="Dilmaghani A."/>
            <person name="Duret L."/>
            <person name="Fudal I."/>
            <person name="Goodwin S.B."/>
            <person name="Gout L."/>
            <person name="Glaser N."/>
            <person name="Linglin J."/>
            <person name="Kema G.H.J."/>
            <person name="Lapalu N."/>
            <person name="Lawrence C.B."/>
            <person name="May K."/>
            <person name="Meyer M."/>
            <person name="Ollivier B."/>
            <person name="Poulain J."/>
            <person name="Schoch C.L."/>
            <person name="Simon A."/>
            <person name="Spatafora J.W."/>
            <person name="Stachowiak A."/>
            <person name="Turgeon B.G."/>
            <person name="Tyler B.M."/>
            <person name="Vincent D."/>
            <person name="Weissenbach J."/>
            <person name="Amselem J."/>
            <person name="Quesneville H."/>
            <person name="Oliver R.P."/>
            <person name="Wincker P."/>
            <person name="Balesdent M.-H."/>
            <person name="Howlett B.J."/>
        </authorList>
    </citation>
    <scope>NUCLEOTIDE SEQUENCE [LARGE SCALE GENOMIC DNA]</scope>
    <source>
        <strain evidence="3">JN3 / isolate v23.1.3 / race Av1-4-5-6-7-8</strain>
    </source>
</reference>
<keyword evidence="3" id="KW-1185">Reference proteome</keyword>
<accession>E5A456</accession>
<gene>
    <name evidence="2" type="ORF">LEMA_uP098100.1</name>
</gene>
<evidence type="ECO:0000256" key="1">
    <source>
        <dbReference type="SAM" id="MobiDB-lite"/>
    </source>
</evidence>
<sequence length="41" mass="4690">MSRTLQPSVWIENIDGMLEAPPRHIDRLHSPGLQDTTKHDP</sequence>
<protein>
    <submittedName>
        <fullName evidence="2">Predicted protein</fullName>
    </submittedName>
</protein>
<feature type="region of interest" description="Disordered" evidence="1">
    <location>
        <begin position="22"/>
        <end position="41"/>
    </location>
</feature>
<proteinExistence type="predicted"/>
<dbReference type="Proteomes" id="UP000002668">
    <property type="component" value="Genome"/>
</dbReference>
<evidence type="ECO:0000313" key="3">
    <source>
        <dbReference type="Proteomes" id="UP000002668"/>
    </source>
</evidence>
<dbReference type="EMBL" id="FP929133">
    <property type="protein sequence ID" value="CBX98401.1"/>
    <property type="molecule type" value="Genomic_DNA"/>
</dbReference>
<evidence type="ECO:0000313" key="2">
    <source>
        <dbReference type="EMBL" id="CBX98401.1"/>
    </source>
</evidence>
<dbReference type="InParanoid" id="E5A456"/>
<name>E5A456_LEPMJ</name>
<dbReference type="HOGENOM" id="CLU_3279644_0_0_1"/>
<dbReference type="VEuPathDB" id="FungiDB:LEMA_uP098100.1"/>
<dbReference type="AlphaFoldDB" id="E5A456"/>